<dbReference type="EMBL" id="JAOVZO020000017">
    <property type="protein sequence ID" value="MDC8013273.1"/>
    <property type="molecule type" value="Genomic_DNA"/>
</dbReference>
<proteinExistence type="predicted"/>
<dbReference type="Gene3D" id="3.90.1720.10">
    <property type="entry name" value="endopeptidase domain like (from Nostoc punctiforme)"/>
    <property type="match status" value="1"/>
</dbReference>
<comment type="caution">
    <text evidence="2">The sequence shown here is derived from an EMBL/GenBank/DDBJ whole genome shotgun (WGS) entry which is preliminary data.</text>
</comment>
<dbReference type="SUPFAM" id="SSF54001">
    <property type="entry name" value="Cysteine proteinases"/>
    <property type="match status" value="1"/>
</dbReference>
<accession>A0A9X4BI82</accession>
<evidence type="ECO:0000313" key="2">
    <source>
        <dbReference type="EMBL" id="MDC8013273.1"/>
    </source>
</evidence>
<keyword evidence="3" id="KW-1185">Reference proteome</keyword>
<gene>
    <name evidence="2" type="ORF">OD750_012055</name>
</gene>
<reference evidence="2" key="1">
    <citation type="submission" date="2023-02" db="EMBL/GenBank/DDBJ databases">
        <title>Tahibacter soli sp. nov. isolated from soil.</title>
        <authorList>
            <person name="Baek J.H."/>
            <person name="Lee J.K."/>
            <person name="Choi D.G."/>
            <person name="Jeon C.O."/>
        </authorList>
    </citation>
    <scope>NUCLEOTIDE SEQUENCE</scope>
    <source>
        <strain evidence="2">BL</strain>
    </source>
</reference>
<keyword evidence="1" id="KW-0732">Signal</keyword>
<sequence>MRPWVIVGLAVVVSSCTARAQPLRDGDIIFHTSRSNQSAAIQRATHSRYSHMGMILYRDGKPFVYEAVNPVRYTPLDRWIARGEGGRYVVKRWRDADMKLDAAAMQRLRKAALRFEGRPYDLAFEWSDTRIYCSELVWKAYREALGVEIGATQRLADFDLDDPIVKAKLAERYGAKIPLGETVISPQAMFDSPLLVTVAP</sequence>
<protein>
    <submittedName>
        <fullName evidence="2">YiiX family permuted papain-like enzyme</fullName>
    </submittedName>
</protein>
<evidence type="ECO:0000313" key="3">
    <source>
        <dbReference type="Proteomes" id="UP001139971"/>
    </source>
</evidence>
<dbReference type="InterPro" id="IPR038765">
    <property type="entry name" value="Papain-like_cys_pep_sf"/>
</dbReference>
<dbReference type="AlphaFoldDB" id="A0A9X4BI82"/>
<dbReference type="PROSITE" id="PS51257">
    <property type="entry name" value="PROKAR_LIPOPROTEIN"/>
    <property type="match status" value="1"/>
</dbReference>
<name>A0A9X4BI82_9GAMM</name>
<evidence type="ECO:0000256" key="1">
    <source>
        <dbReference type="SAM" id="SignalP"/>
    </source>
</evidence>
<organism evidence="2 3">
    <name type="scientific">Tahibacter soli</name>
    <dbReference type="NCBI Taxonomy" id="2983605"/>
    <lineage>
        <taxon>Bacteria</taxon>
        <taxon>Pseudomonadati</taxon>
        <taxon>Pseudomonadota</taxon>
        <taxon>Gammaproteobacteria</taxon>
        <taxon>Lysobacterales</taxon>
        <taxon>Rhodanobacteraceae</taxon>
        <taxon>Tahibacter</taxon>
    </lineage>
</organism>
<feature type="chain" id="PRO_5040900312" evidence="1">
    <location>
        <begin position="21"/>
        <end position="200"/>
    </location>
</feature>
<dbReference type="InterPro" id="IPR024453">
    <property type="entry name" value="Peptidase_C92"/>
</dbReference>
<dbReference type="RefSeq" id="WP_263545483.1">
    <property type="nucleotide sequence ID" value="NZ_JAOVZO020000017.1"/>
</dbReference>
<dbReference type="NCBIfam" id="NF007458">
    <property type="entry name" value="PRK10030.1"/>
    <property type="match status" value="1"/>
</dbReference>
<dbReference type="Pfam" id="PF05708">
    <property type="entry name" value="Peptidase_C92"/>
    <property type="match status" value="1"/>
</dbReference>
<dbReference type="Proteomes" id="UP001139971">
    <property type="component" value="Unassembled WGS sequence"/>
</dbReference>
<feature type="signal peptide" evidence="1">
    <location>
        <begin position="1"/>
        <end position="20"/>
    </location>
</feature>